<evidence type="ECO:0000256" key="1">
    <source>
        <dbReference type="ARBA" id="ARBA00022801"/>
    </source>
</evidence>
<keyword evidence="1 3" id="KW-0378">Hydrolase</keyword>
<feature type="transmembrane region" description="Helical" evidence="5">
    <location>
        <begin position="9"/>
        <end position="28"/>
    </location>
</feature>
<sequence>MSKKMKLKGLYFIVGLCILLGGLGYFLIDNSSTATNAPIETEAATPAPTMISATPTLSPTPATPTPLPTTISNISVKTSKTQQYGKYELGFDLSTTYTNPFDPEEVNVEAAITTPSGQTEIMPGFFNSKATAKWAVRYSPMELGKYSVILKVTDNGGTIQSTSQSFTVEPPTDPLNRGFMTTKGNRFSDSYGAQLTLLGSNYAWSKPEEILKSMPEYKAAKMNIMRVWFNVWWGNYAPEWGPITTKQNDIEMVYEGVGKYQQDNMERFDKLMETAEANDVYIMLTMNSFGDFYYDWPQNAYNKANGGPASWIENNTDFWTDPTAIAYQKKLLRYVFARWGYSRSLGILEYWNESDNRVDVGEDPAVRTAWHETLDTYWKSLDFYHRPTTTSFAWRDHIEFNKVTWEKLTTLDAVNIHYYLNEDNAADTWEAELKRMLQAYGNRPAFIGESGRTPSDNSSDPMTINYYHDSLWVPLFRAGAAGANLPWIMDEGYEGQSGFNVPVEIKAFYTTLANFIQPEEKLLIDMPFIDYGMQEQSIKAGAYQSKDRVLLWLNDTLAPFKETDPRSVSNLTIAIPNLSTAAYNIEYYDTLTGAKLKTTHASTKNGILTLKNIPSFKRDIAVKVYLSK</sequence>
<dbReference type="KEGG" id="ppsc:EHS13_11935"/>
<dbReference type="InterPro" id="IPR001547">
    <property type="entry name" value="Glyco_hydro_5"/>
</dbReference>
<comment type="similarity">
    <text evidence="3">Belongs to the glycosyl hydrolase 5 (cellulase A) family.</text>
</comment>
<keyword evidence="5" id="KW-0472">Membrane</keyword>
<dbReference type="EMBL" id="CP034235">
    <property type="protein sequence ID" value="QGQ95538.1"/>
    <property type="molecule type" value="Genomic_DNA"/>
</dbReference>
<feature type="region of interest" description="Disordered" evidence="4">
    <location>
        <begin position="50"/>
        <end position="69"/>
    </location>
</feature>
<evidence type="ECO:0000256" key="3">
    <source>
        <dbReference type="RuleBase" id="RU361153"/>
    </source>
</evidence>
<dbReference type="Gene3D" id="2.60.40.10">
    <property type="entry name" value="Immunoglobulins"/>
    <property type="match status" value="1"/>
</dbReference>
<feature type="domain" description="DUF5060" evidence="7">
    <location>
        <begin position="81"/>
        <end position="147"/>
    </location>
</feature>
<evidence type="ECO:0000256" key="2">
    <source>
        <dbReference type="ARBA" id="ARBA00023295"/>
    </source>
</evidence>
<dbReference type="OrthoDB" id="9802444at2"/>
<evidence type="ECO:0000259" key="6">
    <source>
        <dbReference type="Pfam" id="PF00150"/>
    </source>
</evidence>
<dbReference type="Pfam" id="PF00150">
    <property type="entry name" value="Cellulase"/>
    <property type="match status" value="1"/>
</dbReference>
<reference evidence="9" key="1">
    <citation type="submission" date="2018-11" db="EMBL/GenBank/DDBJ databases">
        <title>Complete genome sequence of Paenibacillus sp. ML311-T8.</title>
        <authorList>
            <person name="Nam Y.-D."/>
            <person name="Kang J."/>
            <person name="Chung W.-H."/>
            <person name="Park Y.S."/>
        </authorList>
    </citation>
    <scope>NUCLEOTIDE SEQUENCE [LARGE SCALE GENOMIC DNA]</scope>
    <source>
        <strain evidence="9">ML311-T8</strain>
    </source>
</reference>
<dbReference type="Pfam" id="PF16586">
    <property type="entry name" value="DUF5060"/>
    <property type="match status" value="1"/>
</dbReference>
<dbReference type="SUPFAM" id="SSF51445">
    <property type="entry name" value="(Trans)glycosidases"/>
    <property type="match status" value="1"/>
</dbReference>
<evidence type="ECO:0000256" key="5">
    <source>
        <dbReference type="SAM" id="Phobius"/>
    </source>
</evidence>
<name>A0A6B8RJM5_9BACL</name>
<dbReference type="InterPro" id="IPR032260">
    <property type="entry name" value="DUF5060"/>
</dbReference>
<evidence type="ECO:0000259" key="7">
    <source>
        <dbReference type="Pfam" id="PF16586"/>
    </source>
</evidence>
<accession>A0A6B8RJM5</accession>
<organism evidence="8 9">
    <name type="scientific">Paenibacillus psychroresistens</name>
    <dbReference type="NCBI Taxonomy" id="1778678"/>
    <lineage>
        <taxon>Bacteria</taxon>
        <taxon>Bacillati</taxon>
        <taxon>Bacillota</taxon>
        <taxon>Bacilli</taxon>
        <taxon>Bacillales</taxon>
        <taxon>Paenibacillaceae</taxon>
        <taxon>Paenibacillus</taxon>
    </lineage>
</organism>
<gene>
    <name evidence="8" type="ORF">EHS13_11935</name>
</gene>
<keyword evidence="9" id="KW-1185">Reference proteome</keyword>
<keyword evidence="5" id="KW-1133">Transmembrane helix</keyword>
<dbReference type="AlphaFoldDB" id="A0A6B8RJM5"/>
<keyword evidence="5" id="KW-0812">Transmembrane</keyword>
<feature type="domain" description="Glycoside hydrolase family 5" evidence="6">
    <location>
        <begin position="189"/>
        <end position="356"/>
    </location>
</feature>
<dbReference type="Proteomes" id="UP000426246">
    <property type="component" value="Chromosome"/>
</dbReference>
<evidence type="ECO:0000313" key="8">
    <source>
        <dbReference type="EMBL" id="QGQ95538.1"/>
    </source>
</evidence>
<dbReference type="InterPro" id="IPR013783">
    <property type="entry name" value="Ig-like_fold"/>
</dbReference>
<dbReference type="RefSeq" id="WP_155700575.1">
    <property type="nucleotide sequence ID" value="NZ_CP034235.1"/>
</dbReference>
<feature type="compositionally biased region" description="Low complexity" evidence="4">
    <location>
        <begin position="50"/>
        <end position="60"/>
    </location>
</feature>
<dbReference type="GO" id="GO:0004553">
    <property type="term" value="F:hydrolase activity, hydrolyzing O-glycosyl compounds"/>
    <property type="evidence" value="ECO:0007669"/>
    <property type="project" value="InterPro"/>
</dbReference>
<protein>
    <submittedName>
        <fullName evidence="8">DUF5060 domain-containing protein</fullName>
    </submittedName>
</protein>
<evidence type="ECO:0000256" key="4">
    <source>
        <dbReference type="SAM" id="MobiDB-lite"/>
    </source>
</evidence>
<dbReference type="GO" id="GO:0000272">
    <property type="term" value="P:polysaccharide catabolic process"/>
    <property type="evidence" value="ECO:0007669"/>
    <property type="project" value="InterPro"/>
</dbReference>
<dbReference type="InterPro" id="IPR017853">
    <property type="entry name" value="GH"/>
</dbReference>
<proteinExistence type="inferred from homology"/>
<keyword evidence="2 3" id="KW-0326">Glycosidase</keyword>
<evidence type="ECO:0000313" key="9">
    <source>
        <dbReference type="Proteomes" id="UP000426246"/>
    </source>
</evidence>
<dbReference type="Gene3D" id="3.20.20.80">
    <property type="entry name" value="Glycosidases"/>
    <property type="match status" value="1"/>
</dbReference>